<dbReference type="PANTHER" id="PTHR47235">
    <property type="entry name" value="BLR6548 PROTEIN"/>
    <property type="match status" value="1"/>
</dbReference>
<dbReference type="InterPro" id="IPR028082">
    <property type="entry name" value="Peripla_BP_I"/>
</dbReference>
<proteinExistence type="inferred from homology"/>
<name>A0ABS4QKY4_9NOCA</name>
<evidence type="ECO:0000256" key="1">
    <source>
        <dbReference type="ARBA" id="ARBA00010062"/>
    </source>
</evidence>
<dbReference type="Proteomes" id="UP001519325">
    <property type="component" value="Unassembled WGS sequence"/>
</dbReference>
<dbReference type="Pfam" id="PF13458">
    <property type="entry name" value="Peripla_BP_6"/>
    <property type="match status" value="1"/>
</dbReference>
<dbReference type="CDD" id="cd06343">
    <property type="entry name" value="PBP1_ABC_ligand_binding-like"/>
    <property type="match status" value="1"/>
</dbReference>
<accession>A0ABS4QKY4</accession>
<keyword evidence="5" id="KW-1185">Reference proteome</keyword>
<evidence type="ECO:0000259" key="3">
    <source>
        <dbReference type="Pfam" id="PF13458"/>
    </source>
</evidence>
<dbReference type="EMBL" id="JAGGMR010000001">
    <property type="protein sequence ID" value="MBP2191795.1"/>
    <property type="molecule type" value="Genomic_DNA"/>
</dbReference>
<feature type="domain" description="Leucine-binding protein" evidence="3">
    <location>
        <begin position="60"/>
        <end position="411"/>
    </location>
</feature>
<protein>
    <submittedName>
        <fullName evidence="4">Branched-chain amino acid transport system substrate-binding protein</fullName>
    </submittedName>
</protein>
<dbReference type="InterPro" id="IPR028081">
    <property type="entry name" value="Leu-bd"/>
</dbReference>
<evidence type="ECO:0000313" key="5">
    <source>
        <dbReference type="Proteomes" id="UP001519325"/>
    </source>
</evidence>
<dbReference type="SUPFAM" id="SSF53822">
    <property type="entry name" value="Periplasmic binding protein-like I"/>
    <property type="match status" value="1"/>
</dbReference>
<comment type="similarity">
    <text evidence="1">Belongs to the leucine-binding protein family.</text>
</comment>
<dbReference type="RefSeq" id="WP_245366094.1">
    <property type="nucleotide sequence ID" value="NZ_JAGGMR010000001.1"/>
</dbReference>
<dbReference type="PROSITE" id="PS51257">
    <property type="entry name" value="PROKAR_LIPOPROTEIN"/>
    <property type="match status" value="1"/>
</dbReference>
<gene>
    <name evidence="4" type="ORF">BJ987_004696</name>
</gene>
<organism evidence="4 5">
    <name type="scientific">Nocardia goodfellowii</name>
    <dbReference type="NCBI Taxonomy" id="882446"/>
    <lineage>
        <taxon>Bacteria</taxon>
        <taxon>Bacillati</taxon>
        <taxon>Actinomycetota</taxon>
        <taxon>Actinomycetes</taxon>
        <taxon>Mycobacteriales</taxon>
        <taxon>Nocardiaceae</taxon>
        <taxon>Nocardia</taxon>
    </lineage>
</organism>
<dbReference type="Gene3D" id="3.40.50.2300">
    <property type="match status" value="2"/>
</dbReference>
<evidence type="ECO:0000313" key="4">
    <source>
        <dbReference type="EMBL" id="MBP2191795.1"/>
    </source>
</evidence>
<dbReference type="PANTHER" id="PTHR47235:SF1">
    <property type="entry name" value="BLR6548 PROTEIN"/>
    <property type="match status" value="1"/>
</dbReference>
<sequence>MLEISPRRKPMRARAVRAAGAAVAVLLTVTACGGRDGDGGTVGQGDCQGQQTTGITDTSLKLGGVFPLSGPASAYGELPKGVRAYFDYVNAEQDGVDGRKVEYLVRDDGYQPPKTVEETRRLVEQDQVFAVFSTLGTATSSAVWDYLNQRKVPQAFVAGGATKWGTDTEHPWTIGWQPSYRAEGQAFARYVREQRPNATVAVLFQNDDFGKDLLSSFTEAIAGSGVKIVGEQSYEVTDPSVEPQLRNLANTKADVLLNFSTPKFASQALAAEARNTDWNPLHILAQVANTVSMLKPVGFQNVQGVVSVAFMKDPADAQWTDDNGMRTYREKVVQYAPGADPTNQYTAVGWAMAQTFHKTMAAAKCPTREGLRDAMRALDNVGVDLLLPGVTVKTAPGDAFPIEAMRIQRFEGDHWTLTGDVINTSK</sequence>
<comment type="caution">
    <text evidence="4">The sequence shown here is derived from an EMBL/GenBank/DDBJ whole genome shotgun (WGS) entry which is preliminary data.</text>
</comment>
<keyword evidence="2" id="KW-0732">Signal</keyword>
<reference evidence="4 5" key="1">
    <citation type="submission" date="2021-03" db="EMBL/GenBank/DDBJ databases">
        <title>Sequencing the genomes of 1000 actinobacteria strains.</title>
        <authorList>
            <person name="Klenk H.-P."/>
        </authorList>
    </citation>
    <scope>NUCLEOTIDE SEQUENCE [LARGE SCALE GENOMIC DNA]</scope>
    <source>
        <strain evidence="4 5">DSM 45516</strain>
    </source>
</reference>
<evidence type="ECO:0000256" key="2">
    <source>
        <dbReference type="ARBA" id="ARBA00022729"/>
    </source>
</evidence>